<proteinExistence type="inferred from homology"/>
<name>A0A6L2Q2E3_COPFO</name>
<dbReference type="AlphaFoldDB" id="A0A6L2Q2E3"/>
<keyword evidence="3" id="KW-0809">Transit peptide</keyword>
<evidence type="ECO:0000313" key="8">
    <source>
        <dbReference type="EMBL" id="GFG37742.1"/>
    </source>
</evidence>
<dbReference type="InterPro" id="IPR019189">
    <property type="entry name" value="Ribosomal_mL41"/>
</dbReference>
<reference evidence="9" key="1">
    <citation type="submission" date="2020-01" db="EMBL/GenBank/DDBJ databases">
        <title>Draft genome sequence of the Termite Coptotermes fromosanus.</title>
        <authorList>
            <person name="Itakura S."/>
            <person name="Yosikawa Y."/>
            <person name="Umezawa K."/>
        </authorList>
    </citation>
    <scope>NUCLEOTIDE SEQUENCE [LARGE SCALE GENOMIC DNA]</scope>
</reference>
<keyword evidence="6" id="KW-0687">Ribonucleoprotein</keyword>
<dbReference type="Pfam" id="PF09809">
    <property type="entry name" value="MRP-L27"/>
    <property type="match status" value="1"/>
</dbReference>
<dbReference type="GO" id="GO:0006412">
    <property type="term" value="P:translation"/>
    <property type="evidence" value="ECO:0007669"/>
    <property type="project" value="TreeGrafter"/>
</dbReference>
<gene>
    <name evidence="8" type="ORF">Cfor_06981</name>
</gene>
<dbReference type="PANTHER" id="PTHR21338:SF0">
    <property type="entry name" value="LARGE RIBOSOMAL SUBUNIT PROTEIN ML41"/>
    <property type="match status" value="1"/>
</dbReference>
<sequence>MAVAKLAIQQCRYISTSVACLGKRNFRKFLLYNKRGTKLFKERQTTKERDSELFHDLGVRPVGYEVGDRFVTVPEMIPELIVPDLTDFKLKPYVSYRTPDVVQSEFTPRDLFDAVYSEKIVKDFKDGKLSETGEPLEPSPEEQLTPEEAYNQARKTGTDIF</sequence>
<evidence type="ECO:0000313" key="9">
    <source>
        <dbReference type="Proteomes" id="UP000502823"/>
    </source>
</evidence>
<keyword evidence="9" id="KW-1185">Reference proteome</keyword>
<organism evidence="8 9">
    <name type="scientific">Coptotermes formosanus</name>
    <name type="common">Formosan subterranean termite</name>
    <dbReference type="NCBI Taxonomy" id="36987"/>
    <lineage>
        <taxon>Eukaryota</taxon>
        <taxon>Metazoa</taxon>
        <taxon>Ecdysozoa</taxon>
        <taxon>Arthropoda</taxon>
        <taxon>Hexapoda</taxon>
        <taxon>Insecta</taxon>
        <taxon>Pterygota</taxon>
        <taxon>Neoptera</taxon>
        <taxon>Polyneoptera</taxon>
        <taxon>Dictyoptera</taxon>
        <taxon>Blattodea</taxon>
        <taxon>Blattoidea</taxon>
        <taxon>Termitoidae</taxon>
        <taxon>Rhinotermitidae</taxon>
        <taxon>Coptotermes</taxon>
    </lineage>
</organism>
<evidence type="ECO:0000256" key="7">
    <source>
        <dbReference type="SAM" id="MobiDB-lite"/>
    </source>
</evidence>
<protein>
    <recommendedName>
        <fullName evidence="10">39S ribosomal protein L41, mitochondrial</fullName>
    </recommendedName>
</protein>
<dbReference type="Proteomes" id="UP000502823">
    <property type="component" value="Unassembled WGS sequence"/>
</dbReference>
<accession>A0A6L2Q2E3</accession>
<evidence type="ECO:0008006" key="10">
    <source>
        <dbReference type="Google" id="ProtNLM"/>
    </source>
</evidence>
<comment type="similarity">
    <text evidence="2">Belongs to the mitochondrion-specific ribosomal protein mL41 family.</text>
</comment>
<dbReference type="OrthoDB" id="408933at2759"/>
<evidence type="ECO:0000256" key="5">
    <source>
        <dbReference type="ARBA" id="ARBA00023128"/>
    </source>
</evidence>
<evidence type="ECO:0000256" key="4">
    <source>
        <dbReference type="ARBA" id="ARBA00022980"/>
    </source>
</evidence>
<dbReference type="GO" id="GO:0005762">
    <property type="term" value="C:mitochondrial large ribosomal subunit"/>
    <property type="evidence" value="ECO:0007669"/>
    <property type="project" value="InterPro"/>
</dbReference>
<keyword evidence="5" id="KW-0496">Mitochondrion</keyword>
<evidence type="ECO:0000256" key="1">
    <source>
        <dbReference type="ARBA" id="ARBA00004173"/>
    </source>
</evidence>
<evidence type="ECO:0000256" key="3">
    <source>
        <dbReference type="ARBA" id="ARBA00022946"/>
    </source>
</evidence>
<dbReference type="PANTHER" id="PTHR21338">
    <property type="entry name" value="MITOCHONDRIAL RIBOSOMAL PROTEIN L41"/>
    <property type="match status" value="1"/>
</dbReference>
<dbReference type="FunCoup" id="A0A6L2Q2E3">
    <property type="interactions" value="34"/>
</dbReference>
<keyword evidence="4" id="KW-0689">Ribosomal protein</keyword>
<dbReference type="GO" id="GO:0003735">
    <property type="term" value="F:structural constituent of ribosome"/>
    <property type="evidence" value="ECO:0007669"/>
    <property type="project" value="InterPro"/>
</dbReference>
<evidence type="ECO:0000256" key="2">
    <source>
        <dbReference type="ARBA" id="ARBA00010152"/>
    </source>
</evidence>
<comment type="subcellular location">
    <subcellularLocation>
        <location evidence="1">Mitochondrion</location>
    </subcellularLocation>
</comment>
<feature type="region of interest" description="Disordered" evidence="7">
    <location>
        <begin position="127"/>
        <end position="161"/>
    </location>
</feature>
<dbReference type="EMBL" id="BLKM01000713">
    <property type="protein sequence ID" value="GFG37742.1"/>
    <property type="molecule type" value="Genomic_DNA"/>
</dbReference>
<comment type="caution">
    <text evidence="8">The sequence shown here is derived from an EMBL/GenBank/DDBJ whole genome shotgun (WGS) entry which is preliminary data.</text>
</comment>
<evidence type="ECO:0000256" key="6">
    <source>
        <dbReference type="ARBA" id="ARBA00023274"/>
    </source>
</evidence>
<dbReference type="InParanoid" id="A0A6L2Q2E3"/>